<reference evidence="1" key="1">
    <citation type="submission" date="2021-10" db="EMBL/GenBank/DDBJ databases">
        <title>Psilocybe cubensis genome.</title>
        <authorList>
            <person name="Mckernan K.J."/>
            <person name="Crawford S."/>
            <person name="Trippe A."/>
            <person name="Kane L.T."/>
            <person name="Mclaughlin S."/>
        </authorList>
    </citation>
    <scope>NUCLEOTIDE SEQUENCE</scope>
    <source>
        <strain evidence="1">MGC-MH-2018</strain>
    </source>
</reference>
<dbReference type="Proteomes" id="UP000664032">
    <property type="component" value="Unassembled WGS sequence"/>
</dbReference>
<protein>
    <submittedName>
        <fullName evidence="1">Uncharacterized protein</fullName>
    </submittedName>
</protein>
<proteinExistence type="predicted"/>
<sequence length="64" mass="7239">MPVVEFVWWNGTEEFLGNLDALFKPTINHVSKADGCLRRSMPQIETILFGGSFLAFKKTKAFFG</sequence>
<evidence type="ECO:0000313" key="1">
    <source>
        <dbReference type="EMBL" id="KAH9480645.1"/>
    </source>
</evidence>
<dbReference type="EMBL" id="JAFIQS020000006">
    <property type="protein sequence ID" value="KAH9480645.1"/>
    <property type="molecule type" value="Genomic_DNA"/>
</dbReference>
<comment type="caution">
    <text evidence="1">The sequence shown here is derived from an EMBL/GenBank/DDBJ whole genome shotgun (WGS) entry which is preliminary data.</text>
</comment>
<evidence type="ECO:0000313" key="2">
    <source>
        <dbReference type="Proteomes" id="UP000664032"/>
    </source>
</evidence>
<gene>
    <name evidence="1" type="ORF">JR316_0007245</name>
</gene>
<name>A0ACB8GYT4_PSICU</name>
<accession>A0ACB8GYT4</accession>
<keyword evidence="2" id="KW-1185">Reference proteome</keyword>
<organism evidence="1 2">
    <name type="scientific">Psilocybe cubensis</name>
    <name type="common">Psychedelic mushroom</name>
    <name type="synonym">Stropharia cubensis</name>
    <dbReference type="NCBI Taxonomy" id="181762"/>
    <lineage>
        <taxon>Eukaryota</taxon>
        <taxon>Fungi</taxon>
        <taxon>Dikarya</taxon>
        <taxon>Basidiomycota</taxon>
        <taxon>Agaricomycotina</taxon>
        <taxon>Agaricomycetes</taxon>
        <taxon>Agaricomycetidae</taxon>
        <taxon>Agaricales</taxon>
        <taxon>Agaricineae</taxon>
        <taxon>Strophariaceae</taxon>
        <taxon>Psilocybe</taxon>
    </lineage>
</organism>